<dbReference type="EMBL" id="CP003003">
    <property type="protein sequence ID" value="AEO56977.1"/>
    <property type="molecule type" value="Genomic_DNA"/>
</dbReference>
<dbReference type="RefSeq" id="XP_003662222.1">
    <property type="nucleotide sequence ID" value="XM_003662174.1"/>
</dbReference>
<reference evidence="1 2" key="1">
    <citation type="journal article" date="2011" name="Nat. Biotechnol.">
        <title>Comparative genomic analysis of the thermophilic biomass-degrading fungi Myceliophthora thermophila and Thielavia terrestris.</title>
        <authorList>
            <person name="Berka R.M."/>
            <person name="Grigoriev I.V."/>
            <person name="Otillar R."/>
            <person name="Salamov A."/>
            <person name="Grimwood J."/>
            <person name="Reid I."/>
            <person name="Ishmael N."/>
            <person name="John T."/>
            <person name="Darmond C."/>
            <person name="Moisan M.-C."/>
            <person name="Henrissat B."/>
            <person name="Coutinho P.M."/>
            <person name="Lombard V."/>
            <person name="Natvig D.O."/>
            <person name="Lindquist E."/>
            <person name="Schmutz J."/>
            <person name="Lucas S."/>
            <person name="Harris P."/>
            <person name="Powlowski J."/>
            <person name="Bellemare A."/>
            <person name="Taylor D."/>
            <person name="Butler G."/>
            <person name="de Vries R.P."/>
            <person name="Allijn I.E."/>
            <person name="van den Brink J."/>
            <person name="Ushinsky S."/>
            <person name="Storms R."/>
            <person name="Powell A.J."/>
            <person name="Paulsen I.T."/>
            <person name="Elbourne L.D.H."/>
            <person name="Baker S.E."/>
            <person name="Magnuson J."/>
            <person name="LaBoissiere S."/>
            <person name="Clutterbuck A.J."/>
            <person name="Martinez D."/>
            <person name="Wogulis M."/>
            <person name="de Leon A.L."/>
            <person name="Rey M.W."/>
            <person name="Tsang A."/>
        </authorList>
    </citation>
    <scope>NUCLEOTIDE SEQUENCE [LARGE SCALE GENOMIC DNA]</scope>
    <source>
        <strain evidence="2">ATCC 42464 / BCRC 31852 / DSM 1799</strain>
    </source>
</reference>
<evidence type="ECO:0000313" key="2">
    <source>
        <dbReference type="Proteomes" id="UP000007322"/>
    </source>
</evidence>
<protein>
    <submittedName>
        <fullName evidence="1">Uncharacterized protein</fullName>
    </submittedName>
</protein>
<proteinExistence type="predicted"/>
<organism evidence="1 2">
    <name type="scientific">Thermothelomyces thermophilus (strain ATCC 42464 / BCRC 31852 / DSM 1799)</name>
    <name type="common">Sporotrichum thermophile</name>
    <dbReference type="NCBI Taxonomy" id="573729"/>
    <lineage>
        <taxon>Eukaryota</taxon>
        <taxon>Fungi</taxon>
        <taxon>Dikarya</taxon>
        <taxon>Ascomycota</taxon>
        <taxon>Pezizomycotina</taxon>
        <taxon>Sordariomycetes</taxon>
        <taxon>Sordariomycetidae</taxon>
        <taxon>Sordariales</taxon>
        <taxon>Chaetomiaceae</taxon>
        <taxon>Thermothelomyces</taxon>
    </lineage>
</organism>
<dbReference type="VEuPathDB" id="FungiDB:MYCTH_45669"/>
<evidence type="ECO:0000313" key="1">
    <source>
        <dbReference type="EMBL" id="AEO56977.1"/>
    </source>
</evidence>
<dbReference type="KEGG" id="mtm:MYCTH_45669"/>
<dbReference type="AlphaFoldDB" id="G2Q820"/>
<dbReference type="HOGENOM" id="CLU_164903_0_0_1"/>
<dbReference type="GeneID" id="11512275"/>
<dbReference type="InParanoid" id="G2Q820"/>
<dbReference type="OMA" id="PYERIPT"/>
<name>G2Q820_THET4</name>
<accession>G2Q820</accession>
<keyword evidence="2" id="KW-1185">Reference proteome</keyword>
<dbReference type="OrthoDB" id="4829316at2759"/>
<dbReference type="eggNOG" id="ENOG502T75R">
    <property type="taxonomic scope" value="Eukaryota"/>
</dbReference>
<gene>
    <name evidence="1" type="ORF">MYCTH_45669</name>
</gene>
<sequence length="87" mass="9581">MTARPLLPRRTIARGRQPFSILQGLRAVARSFEPHPFQRLPVATNPAPADWGKLVRRSLGQAAVYLPVGLTLLGWPYAAKCILDGHV</sequence>
<dbReference type="Proteomes" id="UP000007322">
    <property type="component" value="Chromosome 2"/>
</dbReference>